<dbReference type="EMBL" id="UYRV01005711">
    <property type="protein sequence ID" value="VDK52926.1"/>
    <property type="molecule type" value="Genomic_DNA"/>
</dbReference>
<gene>
    <name evidence="6" type="ORF">CGOC_LOCUS2527</name>
</gene>
<dbReference type="PROSITE" id="PS51257">
    <property type="entry name" value="PROKAR_LIPOPROTEIN"/>
    <property type="match status" value="1"/>
</dbReference>
<keyword evidence="2 5" id="KW-0812">Transmembrane</keyword>
<evidence type="ECO:0000256" key="1">
    <source>
        <dbReference type="ARBA" id="ARBA00004141"/>
    </source>
</evidence>
<evidence type="ECO:0000313" key="7">
    <source>
        <dbReference type="Proteomes" id="UP000271889"/>
    </source>
</evidence>
<keyword evidence="7" id="KW-1185">Reference proteome</keyword>
<keyword evidence="4 5" id="KW-0472">Membrane</keyword>
<dbReference type="InterPro" id="IPR053286">
    <property type="entry name" value="Nematode_rcpt-like_srab"/>
</dbReference>
<dbReference type="AlphaFoldDB" id="A0A3P6QPT6"/>
<evidence type="ECO:0008006" key="8">
    <source>
        <dbReference type="Google" id="ProtNLM"/>
    </source>
</evidence>
<dbReference type="InterPro" id="IPR019408">
    <property type="entry name" value="7TM_GPCR_serpentine_rcpt_Srab"/>
</dbReference>
<accession>A0A3P6QPT6</accession>
<dbReference type="OrthoDB" id="5820030at2759"/>
<dbReference type="Proteomes" id="UP000271889">
    <property type="component" value="Unassembled WGS sequence"/>
</dbReference>
<feature type="transmembrane region" description="Helical" evidence="5">
    <location>
        <begin position="21"/>
        <end position="43"/>
    </location>
</feature>
<dbReference type="PANTHER" id="PTHR46561">
    <property type="entry name" value="SERPENTINE RECEPTOR, CLASS AB (CLASS A-LIKE)-RELATED"/>
    <property type="match status" value="1"/>
</dbReference>
<protein>
    <recommendedName>
        <fullName evidence="8">7TM GPCR serpentine receptor class x (Srx) domain-containing protein</fullName>
    </recommendedName>
</protein>
<name>A0A3P6QPT6_CYLGO</name>
<organism evidence="6 7">
    <name type="scientific">Cylicostephanus goldi</name>
    <name type="common">Nematode worm</name>
    <dbReference type="NCBI Taxonomy" id="71465"/>
    <lineage>
        <taxon>Eukaryota</taxon>
        <taxon>Metazoa</taxon>
        <taxon>Ecdysozoa</taxon>
        <taxon>Nematoda</taxon>
        <taxon>Chromadorea</taxon>
        <taxon>Rhabditida</taxon>
        <taxon>Rhabditina</taxon>
        <taxon>Rhabditomorpha</taxon>
        <taxon>Strongyloidea</taxon>
        <taxon>Strongylidae</taxon>
        <taxon>Cylicostephanus</taxon>
    </lineage>
</organism>
<sequence>MVLERAIALWKRNQYEELGSALGFAIAGSCITAGAALATWSLIKTDLSTELVHCSATNSATAYRLQIRSYVLCGINLVALFFSGLVFFFNAAAIKRRYVNLRSSYQLQENINVITVIIPLSVFQSICHLLLSIGDYTILHVDIAANFATVIEIVVEEASDQTYHYYENPKRERNIYRIFENVGGCRS</sequence>
<dbReference type="PANTHER" id="PTHR46561:SF11">
    <property type="entry name" value="SERPENTINE RECEPTOR CLASS ALPHA_BETA-14"/>
    <property type="match status" value="1"/>
</dbReference>
<evidence type="ECO:0000256" key="2">
    <source>
        <dbReference type="ARBA" id="ARBA00022692"/>
    </source>
</evidence>
<feature type="transmembrane region" description="Helical" evidence="5">
    <location>
        <begin position="67"/>
        <end position="89"/>
    </location>
</feature>
<reference evidence="6 7" key="1">
    <citation type="submission" date="2018-11" db="EMBL/GenBank/DDBJ databases">
        <authorList>
            <consortium name="Pathogen Informatics"/>
        </authorList>
    </citation>
    <scope>NUCLEOTIDE SEQUENCE [LARGE SCALE GENOMIC DNA]</scope>
</reference>
<keyword evidence="3 5" id="KW-1133">Transmembrane helix</keyword>
<feature type="transmembrane region" description="Helical" evidence="5">
    <location>
        <begin position="110"/>
        <end position="131"/>
    </location>
</feature>
<evidence type="ECO:0000256" key="4">
    <source>
        <dbReference type="ARBA" id="ARBA00023136"/>
    </source>
</evidence>
<proteinExistence type="predicted"/>
<evidence type="ECO:0000256" key="3">
    <source>
        <dbReference type="ARBA" id="ARBA00022989"/>
    </source>
</evidence>
<comment type="subcellular location">
    <subcellularLocation>
        <location evidence="1">Membrane</location>
        <topology evidence="1">Multi-pass membrane protein</topology>
    </subcellularLocation>
</comment>
<evidence type="ECO:0000313" key="6">
    <source>
        <dbReference type="EMBL" id="VDK52926.1"/>
    </source>
</evidence>
<dbReference type="Pfam" id="PF10292">
    <property type="entry name" value="7TM_GPCR_Srab"/>
    <property type="match status" value="1"/>
</dbReference>
<evidence type="ECO:0000256" key="5">
    <source>
        <dbReference type="SAM" id="Phobius"/>
    </source>
</evidence>
<dbReference type="GO" id="GO:0016020">
    <property type="term" value="C:membrane"/>
    <property type="evidence" value="ECO:0007669"/>
    <property type="project" value="UniProtKB-SubCell"/>
</dbReference>